<accession>A0A533QDT2</accession>
<proteinExistence type="predicted"/>
<dbReference type="Proteomes" id="UP000319783">
    <property type="component" value="Unassembled WGS sequence"/>
</dbReference>
<protein>
    <recommendedName>
        <fullName evidence="3">Baseplate protein J-like domain-containing protein</fullName>
    </recommendedName>
</protein>
<gene>
    <name evidence="1" type="ORF">JETT_2880</name>
</gene>
<organism evidence="1 2">
    <name type="scientific">Candidatus Jettenia ecosi</name>
    <dbReference type="NCBI Taxonomy" id="2494326"/>
    <lineage>
        <taxon>Bacteria</taxon>
        <taxon>Pseudomonadati</taxon>
        <taxon>Planctomycetota</taxon>
        <taxon>Candidatus Brocadiia</taxon>
        <taxon>Candidatus Brocadiales</taxon>
        <taxon>Candidatus Brocadiaceae</taxon>
        <taxon>Candidatus Jettenia</taxon>
    </lineage>
</organism>
<dbReference type="AlphaFoldDB" id="A0A533QDT2"/>
<evidence type="ECO:0000313" key="1">
    <source>
        <dbReference type="EMBL" id="TLD40861.1"/>
    </source>
</evidence>
<sequence length="834" mass="93880">MAIKNQEALHERANNLEAHHLNGFKLVLVTLHPNPNPTEAHLEVHFHNNNEIANILNDFAANPTVAKQIFPISGGYRILAGPASDQVKVVAISGNPADTFLMLTVAPIGDYSTYTVSTNYQNIDPVFAEIDFKFRPGCFQYCTPDWEPAPEPKVDPPIDYLAKDYDSFRHTMIAAMMERVPGWEPTSEADLDQVLLELFSAAADELSDYQDRVMNEAYLATVRKRVSLARHARLMDYHIHQGNQASTWLALKLDNGQELDLPKPNPNPAAKPINLRVWAGDDDINVPSSVIFVTRTQQHLHYLLNQMSLYTWSNSIPSLATGSTIADLKLAVTGQPPAVIVRNLIRSGLVRYLLIQEWKNPATGEKPGRNPTKRQLLKLLSGDKGAVAMQDPLTEEWFVRVRWEERDRLKNNYCFTVDCPAPKGKTEDISLFHGNLVEVYHGRPEETIFKEHGTTLASSNEFYYERTGDADEKTGKKNNRWGAVCKLPEGPLAYKNNYNSPDGKAPYGEIPPESTLEVAVETQGGGIDTWNEVISLVHSDENDDHFIVETDEEGKSLIRFGNGANGKELSDKAVVHCSYQIGHGLDGNIGADKVINFDRAAFPEIVECWNPFDVINGRSPEPVVEIVRRIPEAYRFRQLRAVTLKDYVDRAKELPKVSNASARYLWTGSWRTVQITIDPAGTTVLDDELRKEIEGYLNAVRLIGEDLEIRPPRFVPLEIHILLCIHPDYWPEDIKSILEQEFSDSFTPDGRMAFFHPDLWTFGQELRESQIIGRAQMIEGVDHVIAVTMKRWNEVTPGTAGIIGVRPNEILQVRNDPDHKEKGFIDFTVKGGRQ</sequence>
<comment type="caution">
    <text evidence="1">The sequence shown here is derived from an EMBL/GenBank/DDBJ whole genome shotgun (WGS) entry which is preliminary data.</text>
</comment>
<evidence type="ECO:0000313" key="2">
    <source>
        <dbReference type="Proteomes" id="UP000319783"/>
    </source>
</evidence>
<reference evidence="1 2" key="1">
    <citation type="submission" date="2019-04" db="EMBL/GenBank/DDBJ databases">
        <title>Genome of a novel bacterium Candidatus Jettenia ecosi reconstructed from metagenome of an anammox bioreactor.</title>
        <authorList>
            <person name="Mardanov A.V."/>
            <person name="Beletsky A.V."/>
            <person name="Ravin N.V."/>
            <person name="Botchkova E.A."/>
            <person name="Litti Y.V."/>
            <person name="Nozhevnikova A.N."/>
        </authorList>
    </citation>
    <scope>NUCLEOTIDE SEQUENCE [LARGE SCALE GENOMIC DNA]</scope>
    <source>
        <strain evidence="1">J2</strain>
    </source>
</reference>
<evidence type="ECO:0008006" key="3">
    <source>
        <dbReference type="Google" id="ProtNLM"/>
    </source>
</evidence>
<dbReference type="EMBL" id="SULG01000075">
    <property type="protein sequence ID" value="TLD40861.1"/>
    <property type="molecule type" value="Genomic_DNA"/>
</dbReference>
<name>A0A533QDT2_9BACT</name>